<evidence type="ECO:0000259" key="1">
    <source>
        <dbReference type="PROSITE" id="PS51819"/>
    </source>
</evidence>
<protein>
    <submittedName>
        <fullName evidence="2">Glyoxalase</fullName>
    </submittedName>
</protein>
<dbReference type="PANTHER" id="PTHR36503">
    <property type="entry name" value="BLR2520 PROTEIN"/>
    <property type="match status" value="1"/>
</dbReference>
<accession>A0A4Q4Z7X2</accession>
<dbReference type="Pfam" id="PF00903">
    <property type="entry name" value="Glyoxalase"/>
    <property type="match status" value="1"/>
</dbReference>
<keyword evidence="3" id="KW-1185">Reference proteome</keyword>
<gene>
    <name evidence="2" type="ORF">EKO23_17530</name>
</gene>
<comment type="caution">
    <text evidence="2">The sequence shown here is derived from an EMBL/GenBank/DDBJ whole genome shotgun (WGS) entry which is preliminary data.</text>
</comment>
<dbReference type="AlphaFoldDB" id="A0A4Q4Z7X2"/>
<dbReference type="EMBL" id="SDKM01000028">
    <property type="protein sequence ID" value="RYP83882.1"/>
    <property type="molecule type" value="Genomic_DNA"/>
</dbReference>
<proteinExistence type="predicted"/>
<dbReference type="InterPro" id="IPR037523">
    <property type="entry name" value="VOC_core"/>
</dbReference>
<dbReference type="OrthoDB" id="4265398at2"/>
<dbReference type="InterPro" id="IPR004360">
    <property type="entry name" value="Glyas_Fos-R_dOase_dom"/>
</dbReference>
<reference evidence="2 3" key="1">
    <citation type="submission" date="2019-01" db="EMBL/GenBank/DDBJ databases">
        <title>Nocardioides guangzhouensis sp. nov., an actinobacterium isolated from soil.</title>
        <authorList>
            <person name="Fu Y."/>
            <person name="Cai Y."/>
            <person name="Lin Z."/>
            <person name="Chen P."/>
        </authorList>
    </citation>
    <scope>NUCLEOTIDE SEQUENCE [LARGE SCALE GENOMIC DNA]</scope>
    <source>
        <strain evidence="2 3">130</strain>
    </source>
</reference>
<organism evidence="2 3">
    <name type="scientific">Nocardioides guangzhouensis</name>
    <dbReference type="NCBI Taxonomy" id="2497878"/>
    <lineage>
        <taxon>Bacteria</taxon>
        <taxon>Bacillati</taxon>
        <taxon>Actinomycetota</taxon>
        <taxon>Actinomycetes</taxon>
        <taxon>Propionibacteriales</taxon>
        <taxon>Nocardioidaceae</taxon>
        <taxon>Nocardioides</taxon>
    </lineage>
</organism>
<dbReference type="InterPro" id="IPR029068">
    <property type="entry name" value="Glyas_Bleomycin-R_OHBP_Dase"/>
</dbReference>
<dbReference type="PANTHER" id="PTHR36503:SF2">
    <property type="entry name" value="BLR2408 PROTEIN"/>
    <property type="match status" value="1"/>
</dbReference>
<name>A0A4Q4Z7X2_9ACTN</name>
<dbReference type="Gene3D" id="3.10.180.10">
    <property type="entry name" value="2,3-Dihydroxybiphenyl 1,2-Dioxygenase, domain 1"/>
    <property type="match status" value="1"/>
</dbReference>
<dbReference type="SUPFAM" id="SSF54593">
    <property type="entry name" value="Glyoxalase/Bleomycin resistance protein/Dihydroxybiphenyl dioxygenase"/>
    <property type="match status" value="1"/>
</dbReference>
<dbReference type="PROSITE" id="PS51819">
    <property type="entry name" value="VOC"/>
    <property type="match status" value="1"/>
</dbReference>
<sequence>MHRMIFPNLPVKDVAAARAFWTHLGFDFNEEFCNDRAACLVINDLASVMLLQEDFFHGFHQTQRHTGTEALICLTATSRDDVDRLCDRAGDAGAEAAGTVDEGPMYGGSFRDPDGHLWEVLWMETS</sequence>
<dbReference type="Proteomes" id="UP000295198">
    <property type="component" value="Unassembled WGS sequence"/>
</dbReference>
<evidence type="ECO:0000313" key="3">
    <source>
        <dbReference type="Proteomes" id="UP000295198"/>
    </source>
</evidence>
<evidence type="ECO:0000313" key="2">
    <source>
        <dbReference type="EMBL" id="RYP83882.1"/>
    </source>
</evidence>
<feature type="domain" description="VOC" evidence="1">
    <location>
        <begin position="3"/>
        <end position="123"/>
    </location>
</feature>